<accession>A0A5P3XCC9</accession>
<dbReference type="FunFam" id="1.10.10.10:FF:000001">
    <property type="entry name" value="LysR family transcriptional regulator"/>
    <property type="match status" value="1"/>
</dbReference>
<evidence type="ECO:0000256" key="3">
    <source>
        <dbReference type="ARBA" id="ARBA00023125"/>
    </source>
</evidence>
<reference evidence="6 7" key="1">
    <citation type="submission" date="2018-09" db="EMBL/GenBank/DDBJ databases">
        <title>A clostridial neurotoxin that targets Anopheles mosquitoes.</title>
        <authorList>
            <person name="Contreras E."/>
            <person name="Masuyer G."/>
            <person name="Qureshi N."/>
            <person name="Chawla S."/>
            <person name="Lim H.L."/>
            <person name="Chen J."/>
            <person name="Stenmark P."/>
            <person name="Gill S."/>
        </authorList>
    </citation>
    <scope>NUCLEOTIDE SEQUENCE [LARGE SCALE GENOMIC DNA]</scope>
    <source>
        <strain evidence="6 7">Cbm</strain>
    </source>
</reference>
<dbReference type="InterPro" id="IPR050950">
    <property type="entry name" value="HTH-type_LysR_regulators"/>
</dbReference>
<dbReference type="GO" id="GO:0003700">
    <property type="term" value="F:DNA-binding transcription factor activity"/>
    <property type="evidence" value="ECO:0007669"/>
    <property type="project" value="InterPro"/>
</dbReference>
<sequence length="330" mass="38110">MRNKSFLKALFLFKIVYINNIYGGSILQINQLRYFIEVARTGSMNQAASNLFISQPNLSKAIANLEEEFKIKVFDRTNRGVKLTKEGKDFLTYATYIINQIDNLEKIYSDLSQENGFKLEVSSMKLYTLGIVLSEVYKKVNNKKVKISLKETHKEKIIEDVSTMKSEIGIIALSNMQERVFKGVLENRDLEFNPICKDKIYIYIGKNNPLYNNDVIKPEELNEFICVHLVEEPINALTYSVELDLLGFSHKDRAIYLNDKETITQFVLETNAYVIASGFNKIENVSGIRAIPLEDDSVHFTVGWIKRRKEELSDEAKLFLEILLENMRNM</sequence>
<dbReference type="InterPro" id="IPR036388">
    <property type="entry name" value="WH-like_DNA-bd_sf"/>
</dbReference>
<dbReference type="SUPFAM" id="SSF53850">
    <property type="entry name" value="Periplasmic binding protein-like II"/>
    <property type="match status" value="1"/>
</dbReference>
<dbReference type="CDD" id="cd05466">
    <property type="entry name" value="PBP2_LTTR_substrate"/>
    <property type="match status" value="1"/>
</dbReference>
<dbReference type="PROSITE" id="PS50931">
    <property type="entry name" value="HTH_LYSR"/>
    <property type="match status" value="1"/>
</dbReference>
<dbReference type="PRINTS" id="PR00039">
    <property type="entry name" value="HTHLYSR"/>
</dbReference>
<feature type="domain" description="HTH lysR-type" evidence="5">
    <location>
        <begin position="27"/>
        <end position="84"/>
    </location>
</feature>
<dbReference type="Pfam" id="PF03466">
    <property type="entry name" value="LysR_substrate"/>
    <property type="match status" value="1"/>
</dbReference>
<gene>
    <name evidence="6" type="ORF">D4A35_06300</name>
</gene>
<dbReference type="SUPFAM" id="SSF46785">
    <property type="entry name" value="Winged helix' DNA-binding domain"/>
    <property type="match status" value="1"/>
</dbReference>
<keyword evidence="2" id="KW-0805">Transcription regulation</keyword>
<dbReference type="InterPro" id="IPR005119">
    <property type="entry name" value="LysR_subst-bd"/>
</dbReference>
<dbReference type="PANTHER" id="PTHR30419">
    <property type="entry name" value="HTH-TYPE TRANSCRIPTIONAL REGULATOR YBHD"/>
    <property type="match status" value="1"/>
</dbReference>
<dbReference type="InterPro" id="IPR036390">
    <property type="entry name" value="WH_DNA-bd_sf"/>
</dbReference>
<protein>
    <submittedName>
        <fullName evidence="6">LysR family transcriptional regulator</fullName>
    </submittedName>
</protein>
<keyword evidence="3" id="KW-0238">DNA-binding</keyword>
<dbReference type="Pfam" id="PF00126">
    <property type="entry name" value="HTH_1"/>
    <property type="match status" value="1"/>
</dbReference>
<organism evidence="6 7">
    <name type="scientific">Paraclostridium bifermentans</name>
    <name type="common">Clostridium bifermentans</name>
    <dbReference type="NCBI Taxonomy" id="1490"/>
    <lineage>
        <taxon>Bacteria</taxon>
        <taxon>Bacillati</taxon>
        <taxon>Bacillota</taxon>
        <taxon>Clostridia</taxon>
        <taxon>Peptostreptococcales</taxon>
        <taxon>Peptostreptococcaceae</taxon>
        <taxon>Paraclostridium</taxon>
    </lineage>
</organism>
<dbReference type="InterPro" id="IPR000847">
    <property type="entry name" value="LysR_HTH_N"/>
</dbReference>
<dbReference type="Gene3D" id="3.40.190.290">
    <property type="match status" value="1"/>
</dbReference>
<dbReference type="EMBL" id="CP032452">
    <property type="protein sequence ID" value="QEZ68569.1"/>
    <property type="molecule type" value="Genomic_DNA"/>
</dbReference>
<keyword evidence="4" id="KW-0804">Transcription</keyword>
<dbReference type="Proteomes" id="UP000326961">
    <property type="component" value="Chromosome"/>
</dbReference>
<dbReference type="Gene3D" id="1.10.10.10">
    <property type="entry name" value="Winged helix-like DNA-binding domain superfamily/Winged helix DNA-binding domain"/>
    <property type="match status" value="1"/>
</dbReference>
<dbReference type="GO" id="GO:0003677">
    <property type="term" value="F:DNA binding"/>
    <property type="evidence" value="ECO:0007669"/>
    <property type="project" value="UniProtKB-KW"/>
</dbReference>
<evidence type="ECO:0000256" key="4">
    <source>
        <dbReference type="ARBA" id="ARBA00023163"/>
    </source>
</evidence>
<evidence type="ECO:0000256" key="2">
    <source>
        <dbReference type="ARBA" id="ARBA00023015"/>
    </source>
</evidence>
<evidence type="ECO:0000259" key="5">
    <source>
        <dbReference type="PROSITE" id="PS50931"/>
    </source>
</evidence>
<dbReference type="GO" id="GO:0005829">
    <property type="term" value="C:cytosol"/>
    <property type="evidence" value="ECO:0007669"/>
    <property type="project" value="TreeGrafter"/>
</dbReference>
<evidence type="ECO:0000313" key="6">
    <source>
        <dbReference type="EMBL" id="QEZ68569.1"/>
    </source>
</evidence>
<evidence type="ECO:0000256" key="1">
    <source>
        <dbReference type="ARBA" id="ARBA00009437"/>
    </source>
</evidence>
<proteinExistence type="inferred from homology"/>
<comment type="similarity">
    <text evidence="1">Belongs to the LysR transcriptional regulatory family.</text>
</comment>
<dbReference type="AlphaFoldDB" id="A0A5P3XCC9"/>
<evidence type="ECO:0000313" key="7">
    <source>
        <dbReference type="Proteomes" id="UP000326961"/>
    </source>
</evidence>
<name>A0A5P3XCC9_PARBF</name>
<dbReference type="PANTHER" id="PTHR30419:SF8">
    <property type="entry name" value="NITROGEN ASSIMILATION TRANSCRIPTIONAL ACTIVATOR-RELATED"/>
    <property type="match status" value="1"/>
</dbReference>